<dbReference type="Pfam" id="PF01661">
    <property type="entry name" value="Macro"/>
    <property type="match status" value="2"/>
</dbReference>
<dbReference type="PROSITE" id="PS51154">
    <property type="entry name" value="MACRO"/>
    <property type="match status" value="2"/>
</dbReference>
<dbReference type="GO" id="GO:0005634">
    <property type="term" value="C:nucleus"/>
    <property type="evidence" value="ECO:0007669"/>
    <property type="project" value="UniProtKB-SubCell"/>
</dbReference>
<accession>A0A9D4IWN7</accession>
<evidence type="ECO:0000259" key="7">
    <source>
        <dbReference type="PROSITE" id="PS51154"/>
    </source>
</evidence>
<keyword evidence="3" id="KW-0808">Transferase</keyword>
<evidence type="ECO:0000256" key="5">
    <source>
        <dbReference type="ARBA" id="ARBA00023242"/>
    </source>
</evidence>
<proteinExistence type="predicted"/>
<evidence type="ECO:0000313" key="8">
    <source>
        <dbReference type="EMBL" id="KAH3786963.1"/>
    </source>
</evidence>
<reference evidence="8" key="2">
    <citation type="submission" date="2020-11" db="EMBL/GenBank/DDBJ databases">
        <authorList>
            <person name="McCartney M.A."/>
            <person name="Auch B."/>
            <person name="Kono T."/>
            <person name="Mallez S."/>
            <person name="Becker A."/>
            <person name="Gohl D.M."/>
            <person name="Silverstein K.A.T."/>
            <person name="Koren S."/>
            <person name="Bechman K.B."/>
            <person name="Herman A."/>
            <person name="Abrahante J.E."/>
            <person name="Garbe J."/>
        </authorList>
    </citation>
    <scope>NUCLEOTIDE SEQUENCE</scope>
    <source>
        <strain evidence="8">Duluth1</strain>
        <tissue evidence="8">Whole animal</tissue>
    </source>
</reference>
<keyword evidence="2" id="KW-0328">Glycosyltransferase</keyword>
<comment type="caution">
    <text evidence="8">The sequence shown here is derived from an EMBL/GenBank/DDBJ whole genome shotgun (WGS) entry which is preliminary data.</text>
</comment>
<dbReference type="Gene3D" id="3.40.220.10">
    <property type="entry name" value="Leucine Aminopeptidase, subunit E, domain 1"/>
    <property type="match status" value="2"/>
</dbReference>
<dbReference type="PANTHER" id="PTHR14453">
    <property type="entry name" value="PARP/ZINC FINGER CCCH TYPE DOMAIN CONTAINING PROTEIN"/>
    <property type="match status" value="1"/>
</dbReference>
<evidence type="ECO:0000256" key="3">
    <source>
        <dbReference type="ARBA" id="ARBA00022679"/>
    </source>
</evidence>
<feature type="domain" description="Macro" evidence="7">
    <location>
        <begin position="519"/>
        <end position="703"/>
    </location>
</feature>
<dbReference type="GO" id="GO:0010629">
    <property type="term" value="P:negative regulation of gene expression"/>
    <property type="evidence" value="ECO:0007669"/>
    <property type="project" value="TreeGrafter"/>
</dbReference>
<evidence type="ECO:0000256" key="2">
    <source>
        <dbReference type="ARBA" id="ARBA00022676"/>
    </source>
</evidence>
<dbReference type="SUPFAM" id="SSF52949">
    <property type="entry name" value="Macro domain-like"/>
    <property type="match status" value="2"/>
</dbReference>
<keyword evidence="9" id="KW-1185">Reference proteome</keyword>
<dbReference type="OrthoDB" id="6133115at2759"/>
<dbReference type="InterPro" id="IPR052056">
    <property type="entry name" value="Mono-ARTD/PARP"/>
</dbReference>
<dbReference type="InterPro" id="IPR043472">
    <property type="entry name" value="Macro_dom-like"/>
</dbReference>
<feature type="region of interest" description="Disordered" evidence="6">
    <location>
        <begin position="995"/>
        <end position="1019"/>
    </location>
</feature>
<keyword evidence="5" id="KW-0539">Nucleus</keyword>
<dbReference type="GO" id="GO:0005737">
    <property type="term" value="C:cytoplasm"/>
    <property type="evidence" value="ECO:0007669"/>
    <property type="project" value="TreeGrafter"/>
</dbReference>
<dbReference type="EMBL" id="JAIWYP010000008">
    <property type="protein sequence ID" value="KAH3786963.1"/>
    <property type="molecule type" value="Genomic_DNA"/>
</dbReference>
<name>A0A9D4IWN7_DREPO</name>
<dbReference type="SMART" id="SM00506">
    <property type="entry name" value="A1pp"/>
    <property type="match status" value="2"/>
</dbReference>
<feature type="domain" description="Macro" evidence="7">
    <location>
        <begin position="1027"/>
        <end position="1209"/>
    </location>
</feature>
<sequence>MAGMTNSESETSDDEYVKLSYDDRSTLAEVDVGVPWSVPLAEVDVSIPWSVLTNFGIAAHLKSNGITVVKENTHTDTATFECKPENRHLIKSVFDQFINTSLRSQKVRFRSDLAETLLINNGRINGQVFDYICNVYRNQNVRVYRCTLSGHFYVCGKSQSDVNEATQVISQSIVEIVLTKTELKQVETHISRWSGNCKLFKHFSSEFATKFVATRDVMEDLDGNAKLDQIIKNPYIEAALMSDCGQIKEKVMELATTLCVTVLPYKEHTGMLKIVGTKQHVTQFTSEARTVFAQKDYKCTAPASNIYLIDDEVKRISHKYHCTVDINVTMTDADSIGARPIASWVDVDGIGLHLVQGDLLKLKVDAVLLLTTTLGVPVCDLLKQSLKKCFINASGTASCTKLKLGETFVKQATKDNPCIVMLAVANPSSDSMDSVVNSITQFFKDVLNGDKYKSVSIHASTTDCHAPDFLQQFMNAAYTSKLQCYICCTPDENAASIANVINQHHLLEQMFMRLRRIYAMDMQFEGFYPLEIDVRSGSLIEQRVEAIVNTVNRKLVLNKGKISALILKHGGTSIQTECNERCKGELPEGQCVVTEAGSLKTKGIKRIIHCVLPKFQKNTFQMVINRMVKLCLLEADRHTSTAIAIPLIGTGRNKYPMRDTMYAMIAAAKEYEIERVCAHLETVLFVAPESDFMQVKAVNEDTFSGDLIISKETPALIPGLYQQLSIKGENVFVHVTNISTVKRMPVSTVMFDVTDTNGVFLLRGPGLFLSQFSNTSDAIKACEGKSVTRLALRLGHDTTERCMVAIRSIIDGINTASSYEYLQHVFIILPNRIYNDTIYKLTEVTTKSQRLSSLFFAPEWLPKEDNAVVARVTVLGLANEAVDACFTHINAMIQGDLCPTKETNVDDDFVNISFEHNMNSEVSQTELYEMTALINCGIIQYLLESERLDTWLQDVKTIFGLKIIKNLSEIKVAGTFDAIIEIEKYLLNEFPRSPSTRNQGHKINTSNTRQNPSTPLSSMATLSESKGNDYYTYDFGNVNVKLTIGDILQCNENCVVSPTHKTSEKKFWLSKSLFERGGDAYRKLFAVKKEKLYPNECCVTKADALSCKRVIHVRVPKFKACNNDTQLLLEGIFLNCFETASAYGYNSIAIPAIGTGNGSDIEILELSAQQIARAIGDINRNNTLLNHIHIVLETKEYLEVFDKLIKTIDSESAPNVCKNLPPVQRRNVKVVFQHGNECNIDTLIVHDGGNISIKSFDDFMENSKSVNVKQSIGSNFASIRNVLSCDLPLWNPEIFDDILVFGRHVQQISESIFEMVIQNKWRSIGIPLFGKSVDERRFQSPVRQSSAAIVRGLKALEVKLKSQLEIYIICDNGAHLKMFNDILQRELL</sequence>
<protein>
    <recommendedName>
        <fullName evidence="7">Macro domain-containing protein</fullName>
    </recommendedName>
</protein>
<evidence type="ECO:0000256" key="4">
    <source>
        <dbReference type="ARBA" id="ARBA00023027"/>
    </source>
</evidence>
<keyword evidence="4" id="KW-0520">NAD</keyword>
<dbReference type="InterPro" id="IPR002589">
    <property type="entry name" value="Macro_dom"/>
</dbReference>
<comment type="subcellular location">
    <subcellularLocation>
        <location evidence="1">Nucleus</location>
    </subcellularLocation>
</comment>
<gene>
    <name evidence="8" type="ORF">DPMN_165081</name>
</gene>
<dbReference type="Proteomes" id="UP000828390">
    <property type="component" value="Unassembled WGS sequence"/>
</dbReference>
<reference evidence="8" key="1">
    <citation type="journal article" date="2019" name="bioRxiv">
        <title>The Genome of the Zebra Mussel, Dreissena polymorpha: A Resource for Invasive Species Research.</title>
        <authorList>
            <person name="McCartney M.A."/>
            <person name="Auch B."/>
            <person name="Kono T."/>
            <person name="Mallez S."/>
            <person name="Zhang Y."/>
            <person name="Obille A."/>
            <person name="Becker A."/>
            <person name="Abrahante J.E."/>
            <person name="Garbe J."/>
            <person name="Badalamenti J.P."/>
            <person name="Herman A."/>
            <person name="Mangelson H."/>
            <person name="Liachko I."/>
            <person name="Sullivan S."/>
            <person name="Sone E.D."/>
            <person name="Koren S."/>
            <person name="Silverstein K.A.T."/>
            <person name="Beckman K.B."/>
            <person name="Gohl D.M."/>
        </authorList>
    </citation>
    <scope>NUCLEOTIDE SEQUENCE</scope>
    <source>
        <strain evidence="8">Duluth1</strain>
        <tissue evidence="8">Whole animal</tissue>
    </source>
</reference>
<evidence type="ECO:0000313" key="9">
    <source>
        <dbReference type="Proteomes" id="UP000828390"/>
    </source>
</evidence>
<dbReference type="GO" id="GO:0016757">
    <property type="term" value="F:glycosyltransferase activity"/>
    <property type="evidence" value="ECO:0007669"/>
    <property type="project" value="UniProtKB-KW"/>
</dbReference>
<dbReference type="GO" id="GO:0003714">
    <property type="term" value="F:transcription corepressor activity"/>
    <property type="evidence" value="ECO:0007669"/>
    <property type="project" value="TreeGrafter"/>
</dbReference>
<organism evidence="8 9">
    <name type="scientific">Dreissena polymorpha</name>
    <name type="common">Zebra mussel</name>
    <name type="synonym">Mytilus polymorpha</name>
    <dbReference type="NCBI Taxonomy" id="45954"/>
    <lineage>
        <taxon>Eukaryota</taxon>
        <taxon>Metazoa</taxon>
        <taxon>Spiralia</taxon>
        <taxon>Lophotrochozoa</taxon>
        <taxon>Mollusca</taxon>
        <taxon>Bivalvia</taxon>
        <taxon>Autobranchia</taxon>
        <taxon>Heteroconchia</taxon>
        <taxon>Euheterodonta</taxon>
        <taxon>Imparidentia</taxon>
        <taxon>Neoheterodontei</taxon>
        <taxon>Myida</taxon>
        <taxon>Dreissenoidea</taxon>
        <taxon>Dreissenidae</taxon>
        <taxon>Dreissena</taxon>
    </lineage>
</organism>
<evidence type="ECO:0000256" key="6">
    <source>
        <dbReference type="SAM" id="MobiDB-lite"/>
    </source>
</evidence>
<evidence type="ECO:0000256" key="1">
    <source>
        <dbReference type="ARBA" id="ARBA00004123"/>
    </source>
</evidence>
<dbReference type="PANTHER" id="PTHR14453:SF67">
    <property type="entry name" value="POLY [ADP-RIBOSE] POLYMERASE"/>
    <property type="match status" value="1"/>
</dbReference>